<evidence type="ECO:0000256" key="1">
    <source>
        <dbReference type="ARBA" id="ARBA00022676"/>
    </source>
</evidence>
<gene>
    <name evidence="3" type="ORF">L3556_15370</name>
</gene>
<dbReference type="CDD" id="cd06533">
    <property type="entry name" value="Glyco_transf_WecG_TagA"/>
    <property type="match status" value="1"/>
</dbReference>
<dbReference type="Pfam" id="PF03808">
    <property type="entry name" value="Glyco_tran_WecG"/>
    <property type="match status" value="1"/>
</dbReference>
<proteinExistence type="predicted"/>
<accession>A0ABT6F349</accession>
<protein>
    <submittedName>
        <fullName evidence="3">WecB/TagA/CpsF family glycosyltransferase</fullName>
    </submittedName>
</protein>
<dbReference type="NCBIfam" id="TIGR00696">
    <property type="entry name" value="wecG_tagA_cpsF"/>
    <property type="match status" value="1"/>
</dbReference>
<dbReference type="InterPro" id="IPR004629">
    <property type="entry name" value="WecG_TagA_CpsF"/>
</dbReference>
<organism evidence="3 4">
    <name type="scientific">Candidatus Synechococcus calcipolaris G9</name>
    <dbReference type="NCBI Taxonomy" id="1497997"/>
    <lineage>
        <taxon>Bacteria</taxon>
        <taxon>Bacillati</taxon>
        <taxon>Cyanobacteriota</taxon>
        <taxon>Cyanophyceae</taxon>
        <taxon>Synechococcales</taxon>
        <taxon>Synechococcaceae</taxon>
        <taxon>Synechococcus</taxon>
    </lineage>
</organism>
<sequence>MLRIQSLTVQNSLTPAVPQQVSIWGLPLHLHGDAPSWLLATQAQHQGCHVITLNAEMIMLAQNVPELAGVIQEAELVIPDGSGVTFYLWLHGISSERLPGIELAESLLHKIATDYPSLGVFFYGGGPGIAEEAAQYWQKTLANLNILGTHCGYHGPEDEAQLKATLADLQPALILVALGVPRQEYWIAANRHLCPEAIWIGVGGSLDIWAGNKNRAPRWLRDNHLEWLYRLYQEPWRWRRMLALPKFAWRAVKSRFFWAHEVSP</sequence>
<dbReference type="PANTHER" id="PTHR34136">
    <property type="match status" value="1"/>
</dbReference>
<evidence type="ECO:0000256" key="2">
    <source>
        <dbReference type="ARBA" id="ARBA00022679"/>
    </source>
</evidence>
<name>A0ABT6F349_9SYNE</name>
<dbReference type="EMBL" id="JAKKUT010000008">
    <property type="protein sequence ID" value="MDG2992298.1"/>
    <property type="molecule type" value="Genomic_DNA"/>
</dbReference>
<keyword evidence="4" id="KW-1185">Reference proteome</keyword>
<reference evidence="3" key="2">
    <citation type="submission" date="2022-01" db="EMBL/GenBank/DDBJ databases">
        <authorList>
            <person name="Zivanovic Y."/>
            <person name="Moreira D."/>
            <person name="Lopez-Garcia P."/>
        </authorList>
    </citation>
    <scope>NUCLEOTIDE SEQUENCE</scope>
    <source>
        <strain evidence="3">G9</strain>
    </source>
</reference>
<dbReference type="Proteomes" id="UP001154265">
    <property type="component" value="Unassembled WGS sequence"/>
</dbReference>
<dbReference type="PANTHER" id="PTHR34136:SF1">
    <property type="entry name" value="UDP-N-ACETYL-D-MANNOSAMINURONIC ACID TRANSFERASE"/>
    <property type="match status" value="1"/>
</dbReference>
<keyword evidence="2" id="KW-0808">Transferase</keyword>
<keyword evidence="1" id="KW-0328">Glycosyltransferase</keyword>
<evidence type="ECO:0000313" key="3">
    <source>
        <dbReference type="EMBL" id="MDG2992298.1"/>
    </source>
</evidence>
<comment type="caution">
    <text evidence="3">The sequence shown here is derived from an EMBL/GenBank/DDBJ whole genome shotgun (WGS) entry which is preliminary data.</text>
</comment>
<reference evidence="3" key="1">
    <citation type="journal article" date="2022" name="Genome Biol. Evol.">
        <title>A New Gene Family Diagnostic for Intracellular Biomineralization of Amorphous Ca Carbonates by Cyanobacteria.</title>
        <authorList>
            <person name="Benzerara K."/>
            <person name="Duprat E."/>
            <person name="Bitard-Feildel T."/>
            <person name="Caumes G."/>
            <person name="Cassier-Chauvat C."/>
            <person name="Chauvat F."/>
            <person name="Dezi M."/>
            <person name="Diop S.I."/>
            <person name="Gaschignard G."/>
            <person name="Gorgen S."/>
            <person name="Gugger M."/>
            <person name="Lopez-Garcia P."/>
            <person name="Millet M."/>
            <person name="Skouri-Panet F."/>
            <person name="Moreira D."/>
            <person name="Callebaut I."/>
        </authorList>
    </citation>
    <scope>NUCLEOTIDE SEQUENCE</scope>
    <source>
        <strain evidence="3">G9</strain>
    </source>
</reference>
<evidence type="ECO:0000313" key="4">
    <source>
        <dbReference type="Proteomes" id="UP001154265"/>
    </source>
</evidence>